<name>A0A9E7SS10_9CAUD</name>
<evidence type="ECO:0000313" key="2">
    <source>
        <dbReference type="Proteomes" id="UP001057427"/>
    </source>
</evidence>
<proteinExistence type="predicted"/>
<sequence length="146" mass="16085">MPRITQAAAFVAAHLPALLGYVEADKTATPHKPGPAFTGSSNCQANIERDYARRNGGHWFDKETFRFFRTTITAGFWDVPEAGVTLFVTGERDTCQPGRSRAYTVRAYFWNGADIETIGPFNETSQRVAEQAVPLFVAALKERAAA</sequence>
<dbReference type="Proteomes" id="UP001057427">
    <property type="component" value="Segment"/>
</dbReference>
<dbReference type="EMBL" id="ON529858">
    <property type="protein sequence ID" value="UTC29809.1"/>
    <property type="molecule type" value="Genomic_DNA"/>
</dbReference>
<protein>
    <submittedName>
        <fullName evidence="1">Uncharacterized protein</fullName>
    </submittedName>
</protein>
<dbReference type="InterPro" id="IPR055870">
    <property type="entry name" value="DUF7447"/>
</dbReference>
<evidence type="ECO:0000313" key="1">
    <source>
        <dbReference type="EMBL" id="UTC29809.1"/>
    </source>
</evidence>
<reference evidence="1" key="1">
    <citation type="submission" date="2022-05" db="EMBL/GenBank/DDBJ databases">
        <authorList>
            <person name="Friedrich I."/>
            <person name="Poehlein A."/>
            <person name="Schneider D."/>
            <person name="Hertel R."/>
            <person name="Daniel R."/>
        </authorList>
    </citation>
    <scope>NUCLEOTIDE SEQUENCE</scope>
</reference>
<accession>A0A9E7SS10</accession>
<keyword evidence="2" id="KW-1185">Reference proteome</keyword>
<dbReference type="Pfam" id="PF24239">
    <property type="entry name" value="DUF7447"/>
    <property type="match status" value="1"/>
</dbReference>
<gene>
    <name evidence="1" type="ORF">BAJUN_01790</name>
</gene>
<organism evidence="1 2">
    <name type="scientific">Brevundimonas phage vB_BgoS-Bajun</name>
    <dbReference type="NCBI Taxonomy" id="2948594"/>
    <lineage>
        <taxon>Viruses</taxon>
        <taxon>Duplodnaviria</taxon>
        <taxon>Heunggongvirae</taxon>
        <taxon>Uroviricota</taxon>
        <taxon>Caudoviricetes</taxon>
        <taxon>Dolichocephalovirinae</taxon>
    </lineage>
</organism>